<proteinExistence type="predicted"/>
<keyword evidence="2" id="KW-1185">Reference proteome</keyword>
<reference evidence="1" key="1">
    <citation type="submission" date="2020-07" db="EMBL/GenBank/DDBJ databases">
        <title>Multicomponent nature underlies the extraordinary mechanical properties of spider dragline silk.</title>
        <authorList>
            <person name="Kono N."/>
            <person name="Nakamura H."/>
            <person name="Mori M."/>
            <person name="Yoshida Y."/>
            <person name="Ohtoshi R."/>
            <person name="Malay A.D."/>
            <person name="Moran D.A.P."/>
            <person name="Tomita M."/>
            <person name="Numata K."/>
            <person name="Arakawa K."/>
        </authorList>
    </citation>
    <scope>NUCLEOTIDE SEQUENCE</scope>
</reference>
<name>A0A8X6L712_TRICU</name>
<dbReference type="Proteomes" id="UP000887116">
    <property type="component" value="Unassembled WGS sequence"/>
</dbReference>
<evidence type="ECO:0000313" key="2">
    <source>
        <dbReference type="Proteomes" id="UP000887116"/>
    </source>
</evidence>
<accession>A0A8X6L712</accession>
<dbReference type="OrthoDB" id="6458066at2759"/>
<protein>
    <submittedName>
        <fullName evidence="1">Uncharacterized protein</fullName>
    </submittedName>
</protein>
<feature type="non-terminal residue" evidence="1">
    <location>
        <position position="83"/>
    </location>
</feature>
<gene>
    <name evidence="1" type="primary">NCL1_26007</name>
    <name evidence="1" type="ORF">TNCT_407531</name>
</gene>
<evidence type="ECO:0000313" key="1">
    <source>
        <dbReference type="EMBL" id="GFQ96168.1"/>
    </source>
</evidence>
<organism evidence="1 2">
    <name type="scientific">Trichonephila clavata</name>
    <name type="common">Joro spider</name>
    <name type="synonym">Nephila clavata</name>
    <dbReference type="NCBI Taxonomy" id="2740835"/>
    <lineage>
        <taxon>Eukaryota</taxon>
        <taxon>Metazoa</taxon>
        <taxon>Ecdysozoa</taxon>
        <taxon>Arthropoda</taxon>
        <taxon>Chelicerata</taxon>
        <taxon>Arachnida</taxon>
        <taxon>Araneae</taxon>
        <taxon>Araneomorphae</taxon>
        <taxon>Entelegynae</taxon>
        <taxon>Araneoidea</taxon>
        <taxon>Nephilidae</taxon>
        <taxon>Trichonephila</taxon>
    </lineage>
</organism>
<dbReference type="AlphaFoldDB" id="A0A8X6L712"/>
<comment type="caution">
    <text evidence="1">The sequence shown here is derived from an EMBL/GenBank/DDBJ whole genome shotgun (WGS) entry which is preliminary data.</text>
</comment>
<dbReference type="EMBL" id="BMAO01004664">
    <property type="protein sequence ID" value="GFQ96168.1"/>
    <property type="molecule type" value="Genomic_DNA"/>
</dbReference>
<sequence>MSTTGEIFSKNLDSTTRGALGSIRSGSMIARNEFLFESVYRKFEETSLEIGERAKKVASNNCEGILKKISIHNNRVKQKFTPK</sequence>